<evidence type="ECO:0000256" key="4">
    <source>
        <dbReference type="SAM" id="MobiDB-lite"/>
    </source>
</evidence>
<feature type="compositionally biased region" description="Pro residues" evidence="4">
    <location>
        <begin position="33"/>
        <end position="42"/>
    </location>
</feature>
<dbReference type="PROSITE" id="PS01117">
    <property type="entry name" value="HTH_MARR_1"/>
    <property type="match status" value="1"/>
</dbReference>
<feature type="region of interest" description="Disordered" evidence="4">
    <location>
        <begin position="1"/>
        <end position="52"/>
    </location>
</feature>
<dbReference type="PANTHER" id="PTHR33164">
    <property type="entry name" value="TRANSCRIPTIONAL REGULATOR, MARR FAMILY"/>
    <property type="match status" value="1"/>
</dbReference>
<dbReference type="SUPFAM" id="SSF46785">
    <property type="entry name" value="Winged helix' DNA-binding domain"/>
    <property type="match status" value="1"/>
</dbReference>
<dbReference type="PANTHER" id="PTHR33164:SF44">
    <property type="entry name" value="TRANSCRIPTIONAL REGULATORY PROTEIN"/>
    <property type="match status" value="1"/>
</dbReference>
<evidence type="ECO:0000256" key="3">
    <source>
        <dbReference type="ARBA" id="ARBA00023163"/>
    </source>
</evidence>
<organism evidence="6 7">
    <name type="scientific">Methylobacterium brachiatum</name>
    <dbReference type="NCBI Taxonomy" id="269660"/>
    <lineage>
        <taxon>Bacteria</taxon>
        <taxon>Pseudomonadati</taxon>
        <taxon>Pseudomonadota</taxon>
        <taxon>Alphaproteobacteria</taxon>
        <taxon>Hyphomicrobiales</taxon>
        <taxon>Methylobacteriaceae</taxon>
        <taxon>Methylobacterium</taxon>
    </lineage>
</organism>
<keyword evidence="2 6" id="KW-0238">DNA-binding</keyword>
<dbReference type="Proteomes" id="UP001223420">
    <property type="component" value="Unassembled WGS sequence"/>
</dbReference>
<keyword evidence="1" id="KW-0805">Transcription regulation</keyword>
<dbReference type="InterPro" id="IPR036388">
    <property type="entry name" value="WH-like_DNA-bd_sf"/>
</dbReference>
<evidence type="ECO:0000256" key="2">
    <source>
        <dbReference type="ARBA" id="ARBA00023125"/>
    </source>
</evidence>
<dbReference type="InterPro" id="IPR036390">
    <property type="entry name" value="WH_DNA-bd_sf"/>
</dbReference>
<dbReference type="GO" id="GO:0006950">
    <property type="term" value="P:response to stress"/>
    <property type="evidence" value="ECO:0007669"/>
    <property type="project" value="TreeGrafter"/>
</dbReference>
<dbReference type="AlphaFoldDB" id="A0AAJ1TTV2"/>
<dbReference type="PROSITE" id="PS50995">
    <property type="entry name" value="HTH_MARR_2"/>
    <property type="match status" value="1"/>
</dbReference>
<name>A0AAJ1TTV2_9HYPH</name>
<sequence>MTSSAQRDGLGVSGLSAAPGPATPSPVTASPVTPSPVTPSPAPRRADGVAAAPAHGLGSDDLIELLFFAYRDFVGDPDRILAAYGFGRAHHRVLHFVDRYPGLTIAELLDILRITKQSLNRVLKDLIGQGYVAQKTGPSDRRQRLLYCTPSGAELAADLTRVQARRLARALAAPDALGSPEDFLMAMIEPEDRAAVRRLMARRGSSAGGDA</sequence>
<evidence type="ECO:0000313" key="7">
    <source>
        <dbReference type="Proteomes" id="UP001223420"/>
    </source>
</evidence>
<dbReference type="InterPro" id="IPR023187">
    <property type="entry name" value="Tscrpt_reg_MarR-type_CS"/>
</dbReference>
<dbReference type="SMART" id="SM00347">
    <property type="entry name" value="HTH_MARR"/>
    <property type="match status" value="1"/>
</dbReference>
<dbReference type="GO" id="GO:0003677">
    <property type="term" value="F:DNA binding"/>
    <property type="evidence" value="ECO:0007669"/>
    <property type="project" value="UniProtKB-KW"/>
</dbReference>
<dbReference type="Gene3D" id="1.10.10.10">
    <property type="entry name" value="Winged helix-like DNA-binding domain superfamily/Winged helix DNA-binding domain"/>
    <property type="match status" value="1"/>
</dbReference>
<keyword evidence="3" id="KW-0804">Transcription</keyword>
<comment type="caution">
    <text evidence="6">The sequence shown here is derived from an EMBL/GenBank/DDBJ whole genome shotgun (WGS) entry which is preliminary data.</text>
</comment>
<feature type="domain" description="HTH marR-type" evidence="5">
    <location>
        <begin position="59"/>
        <end position="205"/>
    </location>
</feature>
<gene>
    <name evidence="6" type="ORF">QO001_003745</name>
</gene>
<proteinExistence type="predicted"/>
<evidence type="ECO:0000259" key="5">
    <source>
        <dbReference type="PROSITE" id="PS50995"/>
    </source>
</evidence>
<accession>A0AAJ1TTV2</accession>
<evidence type="ECO:0000313" key="6">
    <source>
        <dbReference type="EMBL" id="MDQ0544809.1"/>
    </source>
</evidence>
<reference evidence="6" key="1">
    <citation type="submission" date="2023-07" db="EMBL/GenBank/DDBJ databases">
        <title>Genomic Encyclopedia of Type Strains, Phase IV (KMG-IV): sequencing the most valuable type-strain genomes for metagenomic binning, comparative biology and taxonomic classification.</title>
        <authorList>
            <person name="Goeker M."/>
        </authorList>
    </citation>
    <scope>NUCLEOTIDE SEQUENCE</scope>
    <source>
        <strain evidence="6">DSM 19569</strain>
    </source>
</reference>
<evidence type="ECO:0000256" key="1">
    <source>
        <dbReference type="ARBA" id="ARBA00023015"/>
    </source>
</evidence>
<dbReference type="GO" id="GO:0003700">
    <property type="term" value="F:DNA-binding transcription factor activity"/>
    <property type="evidence" value="ECO:0007669"/>
    <property type="project" value="InterPro"/>
</dbReference>
<dbReference type="InterPro" id="IPR000835">
    <property type="entry name" value="HTH_MarR-typ"/>
</dbReference>
<dbReference type="Pfam" id="PF12802">
    <property type="entry name" value="MarR_2"/>
    <property type="match status" value="1"/>
</dbReference>
<dbReference type="EMBL" id="JAUSWL010000006">
    <property type="protein sequence ID" value="MDQ0544809.1"/>
    <property type="molecule type" value="Genomic_DNA"/>
</dbReference>
<feature type="compositionally biased region" description="Low complexity" evidence="4">
    <location>
        <begin position="16"/>
        <end position="32"/>
    </location>
</feature>
<dbReference type="InterPro" id="IPR039422">
    <property type="entry name" value="MarR/SlyA-like"/>
</dbReference>
<protein>
    <submittedName>
        <fullName evidence="6">DNA-binding MarR family transcriptional regulator</fullName>
    </submittedName>
</protein>